<protein>
    <submittedName>
        <fullName evidence="2">Uncharacterized protein</fullName>
    </submittedName>
</protein>
<evidence type="ECO:0000256" key="1">
    <source>
        <dbReference type="ARBA" id="ARBA00022737"/>
    </source>
</evidence>
<evidence type="ECO:0000313" key="2">
    <source>
        <dbReference type="EMBL" id="OTF83541.1"/>
    </source>
</evidence>
<gene>
    <name evidence="2" type="ORF">BLA29_014556</name>
</gene>
<dbReference type="OrthoDB" id="10029628at2759"/>
<feature type="non-terminal residue" evidence="2">
    <location>
        <position position="1"/>
    </location>
</feature>
<dbReference type="EMBL" id="MUJZ01003263">
    <property type="protein sequence ID" value="OTF83541.1"/>
    <property type="molecule type" value="Genomic_DNA"/>
</dbReference>
<dbReference type="PANTHER" id="PTHR24036:SF5">
    <property type="entry name" value="THROMBOMODULIN"/>
    <property type="match status" value="1"/>
</dbReference>
<name>A0A1Y3BRC2_EURMA</name>
<dbReference type="PANTHER" id="PTHR24036">
    <property type="entry name" value="SKELETOR-RELATED"/>
    <property type="match status" value="1"/>
</dbReference>
<dbReference type="InterPro" id="IPR052126">
    <property type="entry name" value="Spindle_Org/Thrombomodulin"/>
</dbReference>
<keyword evidence="3" id="KW-1185">Reference proteome</keyword>
<proteinExistence type="predicted"/>
<keyword evidence="1" id="KW-0677">Repeat</keyword>
<organism evidence="2 3">
    <name type="scientific">Euroglyphus maynei</name>
    <name type="common">Mayne's house dust mite</name>
    <dbReference type="NCBI Taxonomy" id="6958"/>
    <lineage>
        <taxon>Eukaryota</taxon>
        <taxon>Metazoa</taxon>
        <taxon>Ecdysozoa</taxon>
        <taxon>Arthropoda</taxon>
        <taxon>Chelicerata</taxon>
        <taxon>Arachnida</taxon>
        <taxon>Acari</taxon>
        <taxon>Acariformes</taxon>
        <taxon>Sarcoptiformes</taxon>
        <taxon>Astigmata</taxon>
        <taxon>Psoroptidia</taxon>
        <taxon>Analgoidea</taxon>
        <taxon>Pyroglyphidae</taxon>
        <taxon>Pyroglyphinae</taxon>
        <taxon>Euroglyphus</taxon>
    </lineage>
</organism>
<comment type="caution">
    <text evidence="2">The sequence shown here is derived from an EMBL/GenBank/DDBJ whole genome shotgun (WGS) entry which is preliminary data.</text>
</comment>
<sequence length="102" mass="11773">RGHDYTFLIETGDKRTDKKHYHPFYITDSREGGDPNNFPANYRVYAGVIFRNDGIADPQPGTGRYCELIESSKVDPAFIYSIEDYRKTLRLYCGVCLILLML</sequence>
<dbReference type="Proteomes" id="UP000194236">
    <property type="component" value="Unassembled WGS sequence"/>
</dbReference>
<accession>A0A1Y3BRC2</accession>
<evidence type="ECO:0000313" key="3">
    <source>
        <dbReference type="Proteomes" id="UP000194236"/>
    </source>
</evidence>
<dbReference type="AlphaFoldDB" id="A0A1Y3BRC2"/>
<reference evidence="2 3" key="1">
    <citation type="submission" date="2017-03" db="EMBL/GenBank/DDBJ databases">
        <title>Genome Survey of Euroglyphus maynei.</title>
        <authorList>
            <person name="Arlian L.G."/>
            <person name="Morgan M.S."/>
            <person name="Rider S.D."/>
        </authorList>
    </citation>
    <scope>NUCLEOTIDE SEQUENCE [LARGE SCALE GENOMIC DNA]</scope>
    <source>
        <strain evidence="2">Arlian Lab</strain>
        <tissue evidence="2">Whole body</tissue>
    </source>
</reference>